<dbReference type="PROSITE" id="PS51736">
    <property type="entry name" value="RECOMBINASES_3"/>
    <property type="match status" value="1"/>
</dbReference>
<dbReference type="PROSITE" id="PS00397">
    <property type="entry name" value="RECOMBINASES_1"/>
    <property type="match status" value="1"/>
</dbReference>
<evidence type="ECO:0000256" key="3">
    <source>
        <dbReference type="ARBA" id="ARBA00023172"/>
    </source>
</evidence>
<dbReference type="Pfam" id="PF00239">
    <property type="entry name" value="Resolvase"/>
    <property type="match status" value="1"/>
</dbReference>
<evidence type="ECO:0000256" key="1">
    <source>
        <dbReference type="ARBA" id="ARBA00022908"/>
    </source>
</evidence>
<dbReference type="Gene3D" id="3.40.50.1390">
    <property type="entry name" value="Resolvase, N-terminal catalytic domain"/>
    <property type="match status" value="1"/>
</dbReference>
<dbReference type="KEGG" id="afx:JZ786_04320"/>
<evidence type="ECO:0000259" key="7">
    <source>
        <dbReference type="PROSITE" id="PS51737"/>
    </source>
</evidence>
<feature type="active site" description="O-(5'-phospho-DNA)-serine intermediate" evidence="4 5">
    <location>
        <position position="11"/>
    </location>
</feature>
<evidence type="ECO:0000256" key="2">
    <source>
        <dbReference type="ARBA" id="ARBA00023125"/>
    </source>
</evidence>
<keyword evidence="1" id="KW-0229">DNA integration</keyword>
<dbReference type="InterPro" id="IPR006118">
    <property type="entry name" value="Recombinase_CS"/>
</dbReference>
<keyword evidence="2" id="KW-0238">DNA-binding</keyword>
<feature type="domain" description="Recombinase" evidence="7">
    <location>
        <begin position="161"/>
        <end position="296"/>
    </location>
</feature>
<evidence type="ECO:0000256" key="5">
    <source>
        <dbReference type="PROSITE-ProRule" id="PRU10137"/>
    </source>
</evidence>
<dbReference type="Pfam" id="PF07508">
    <property type="entry name" value="Recombinase"/>
    <property type="match status" value="1"/>
</dbReference>
<keyword evidence="3" id="KW-0233">DNA recombination</keyword>
<dbReference type="PROSITE" id="PS51737">
    <property type="entry name" value="RECOMBINASE_DNA_BIND"/>
    <property type="match status" value="1"/>
</dbReference>
<dbReference type="InterPro" id="IPR006119">
    <property type="entry name" value="Resolv_N"/>
</dbReference>
<evidence type="ECO:0000256" key="4">
    <source>
        <dbReference type="PIRSR" id="PIRSR606118-50"/>
    </source>
</evidence>
<dbReference type="InterPro" id="IPR025827">
    <property type="entry name" value="Zn_ribbon_recom_dom"/>
</dbReference>
<dbReference type="EMBL" id="CP071182">
    <property type="protein sequence ID" value="QSO48231.1"/>
    <property type="molecule type" value="Genomic_DNA"/>
</dbReference>
<feature type="domain" description="Resolvase/invertase-type recombinase catalytic" evidence="6">
    <location>
        <begin position="3"/>
        <end position="154"/>
    </location>
</feature>
<gene>
    <name evidence="8" type="ORF">JZ786_04320</name>
</gene>
<protein>
    <submittedName>
        <fullName evidence="8">Recombinase family protein</fullName>
    </submittedName>
</protein>
<dbReference type="Pfam" id="PF13408">
    <property type="entry name" value="Zn_ribbon_recom"/>
    <property type="match status" value="1"/>
</dbReference>
<dbReference type="InterPro" id="IPR050639">
    <property type="entry name" value="SSR_resolvase"/>
</dbReference>
<dbReference type="PANTHER" id="PTHR30461">
    <property type="entry name" value="DNA-INVERTASE FROM LAMBDOID PROPHAGE"/>
    <property type="match status" value="1"/>
</dbReference>
<dbReference type="PANTHER" id="PTHR30461:SF23">
    <property type="entry name" value="DNA RECOMBINASE-RELATED"/>
    <property type="match status" value="1"/>
</dbReference>
<dbReference type="SMART" id="SM00857">
    <property type="entry name" value="Resolvase"/>
    <property type="match status" value="1"/>
</dbReference>
<dbReference type="InterPro" id="IPR011109">
    <property type="entry name" value="DNA_bind_recombinase_dom"/>
</dbReference>
<dbReference type="AlphaFoldDB" id="A0A9X7W042"/>
<name>A0A9X7W042_9BACL</name>
<dbReference type="Gene3D" id="3.90.1750.20">
    <property type="entry name" value="Putative Large Serine Recombinase, Chain B, Domain 2"/>
    <property type="match status" value="1"/>
</dbReference>
<keyword evidence="9" id="KW-1185">Reference proteome</keyword>
<accession>A0A9X7W042</accession>
<dbReference type="RefSeq" id="WP_206657567.1">
    <property type="nucleotide sequence ID" value="NZ_CP071182.1"/>
</dbReference>
<dbReference type="InterPro" id="IPR036162">
    <property type="entry name" value="Resolvase-like_N_sf"/>
</dbReference>
<dbReference type="Proteomes" id="UP000663505">
    <property type="component" value="Chromosome"/>
</dbReference>
<proteinExistence type="predicted"/>
<sequence>MERCAVYARVSTDMQGDSLDNQVDYALEYIRRLGPDYQLEDACVYTDFDESGYYTRFLQRPAIQRALEDAKTRRYDVIVFKEISRISRDQAEHIEIVSRFTQSGVRMIAINDNLDSLRPETLDLLGIHSVMAEMESKRISSRVSSGKKSLARRGYWIGEAPVGYIVNKVTKRLEEDVAFSAIPRLIFQLYTEDGYGTLRIAEYLNARGLLTKNRKLWSRVTVNRVLRNPVYVGDVVYGKTRNRLKRTFDESGYRKSHGREAIARDDWVVVRGAHPPLVDRQTFHKAQTILLGRSQNNPRRSLHPLTGVLICGRCGAGLICQRQARGNREYRYYCCSSKFKYGKNACTQPNIHADEIERMVWQWLFSRLQNCCNDALFDVTRMSVSDAEDEKRLVSTRRALDKARRGLERLLTETEVSEETFERLKINFTNTICALEEQLQAAEQERLQERAPVPAVVSGKMVLNQLTQLNLPHQRSELRRLLHSLIRSITVDGHTVTTVELRYNF</sequence>
<dbReference type="GO" id="GO:0000150">
    <property type="term" value="F:DNA strand exchange activity"/>
    <property type="evidence" value="ECO:0007669"/>
    <property type="project" value="InterPro"/>
</dbReference>
<dbReference type="SUPFAM" id="SSF53041">
    <property type="entry name" value="Resolvase-like"/>
    <property type="match status" value="1"/>
</dbReference>
<organism evidence="8 9">
    <name type="scientific">Alicyclobacillus mengziensis</name>
    <dbReference type="NCBI Taxonomy" id="2931921"/>
    <lineage>
        <taxon>Bacteria</taxon>
        <taxon>Bacillati</taxon>
        <taxon>Bacillota</taxon>
        <taxon>Bacilli</taxon>
        <taxon>Bacillales</taxon>
        <taxon>Alicyclobacillaceae</taxon>
        <taxon>Alicyclobacillus</taxon>
    </lineage>
</organism>
<evidence type="ECO:0000313" key="8">
    <source>
        <dbReference type="EMBL" id="QSO48231.1"/>
    </source>
</evidence>
<evidence type="ECO:0000259" key="6">
    <source>
        <dbReference type="PROSITE" id="PS51736"/>
    </source>
</evidence>
<dbReference type="GO" id="GO:0003677">
    <property type="term" value="F:DNA binding"/>
    <property type="evidence" value="ECO:0007669"/>
    <property type="project" value="UniProtKB-KW"/>
</dbReference>
<evidence type="ECO:0000313" key="9">
    <source>
        <dbReference type="Proteomes" id="UP000663505"/>
    </source>
</evidence>
<dbReference type="GO" id="GO:0015074">
    <property type="term" value="P:DNA integration"/>
    <property type="evidence" value="ECO:0007669"/>
    <property type="project" value="UniProtKB-KW"/>
</dbReference>
<dbReference type="InterPro" id="IPR038109">
    <property type="entry name" value="DNA_bind_recomb_sf"/>
</dbReference>
<reference evidence="8 9" key="1">
    <citation type="submission" date="2021-02" db="EMBL/GenBank/DDBJ databases">
        <title>Alicyclobacillus curvatus sp. nov. and Alicyclobacillus mengziensis sp. nov., two acidophilic bacteria isolated from acid mine drainage.</title>
        <authorList>
            <person name="Huang Y."/>
        </authorList>
    </citation>
    <scope>NUCLEOTIDE SEQUENCE [LARGE SCALE GENOMIC DNA]</scope>
    <source>
        <strain evidence="8 9">S30H14</strain>
    </source>
</reference>
<dbReference type="CDD" id="cd00338">
    <property type="entry name" value="Ser_Recombinase"/>
    <property type="match status" value="1"/>
</dbReference>